<sequence>MDHTPKTSSVPNPLQRHLGPGHVEQGRLSSPIIPNVPAKSSRRSPHYSPKAPQAPLKSPDLPTTAISTWPPLPTPLRPHPLYSSLHAMNRVGSRSSLYTIDPPISPPTLQPTNQIKTNLDALLAEVDSFVHSLDSEASRDTDSVTTHYYPFFANDDSRKRSIERMETHNTIASLYDRYSCNDPIHALPAIRPSPTTPGQNSSADCKSRSSNSRTDSTIHAYSITTREPLENLSGTSPFTKSINKDREYDEEVVEEYFVESYVPASPTSSSTSLPSTSSQSPVRNGISKPDNTLKCDDSTYSSTTSSIRSGDDSKYQKLDSSAVTEDHSPRSNTVVSPSPKSADSTLHPPNEKRSTPWKARFSFSSDVQPSVSSQLSTGFMSPPSGKRSSFIGAPGRAIKRVISRVRRVLRRPRKTNFDDISQHENVTEHIRIDVVDVDDIKEVSDERVMKCVSWNPTSSSGAMSRSYARGDYRKNDNEPPRSPRPLHNIDIHGGGPVLVCKRMFLYRAL</sequence>
<dbReference type="EMBL" id="QEAN01000100">
    <property type="protein sequence ID" value="TPX48415.1"/>
    <property type="molecule type" value="Genomic_DNA"/>
</dbReference>
<feature type="compositionally biased region" description="Low complexity" evidence="1">
    <location>
        <begin position="298"/>
        <end position="308"/>
    </location>
</feature>
<reference evidence="2 3" key="1">
    <citation type="journal article" date="2019" name="Sci. Rep.">
        <title>Comparative genomics of chytrid fungi reveal insights into the obligate biotrophic and pathogenic lifestyle of Synchytrium endobioticum.</title>
        <authorList>
            <person name="van de Vossenberg B.T.L.H."/>
            <person name="Warris S."/>
            <person name="Nguyen H.D.T."/>
            <person name="van Gent-Pelzer M.P.E."/>
            <person name="Joly D.L."/>
            <person name="van de Geest H.C."/>
            <person name="Bonants P.J.M."/>
            <person name="Smith D.S."/>
            <person name="Levesque C.A."/>
            <person name="van der Lee T.A.J."/>
        </authorList>
    </citation>
    <scope>NUCLEOTIDE SEQUENCE [LARGE SCALE GENOMIC DNA]</scope>
    <source>
        <strain evidence="2 3">MB42</strain>
    </source>
</reference>
<comment type="caution">
    <text evidence="2">The sequence shown here is derived from an EMBL/GenBank/DDBJ whole genome shotgun (WGS) entry which is preliminary data.</text>
</comment>
<feature type="region of interest" description="Disordered" evidence="1">
    <location>
        <begin position="263"/>
        <end position="356"/>
    </location>
</feature>
<keyword evidence="3" id="KW-1185">Reference proteome</keyword>
<feature type="compositionally biased region" description="Low complexity" evidence="1">
    <location>
        <begin position="263"/>
        <end position="281"/>
    </location>
</feature>
<accession>A0A507DAM4</accession>
<protein>
    <submittedName>
        <fullName evidence="2">Uncharacterized protein</fullName>
    </submittedName>
</protein>
<dbReference type="Proteomes" id="UP000317494">
    <property type="component" value="Unassembled WGS sequence"/>
</dbReference>
<feature type="region of interest" description="Disordered" evidence="1">
    <location>
        <begin position="186"/>
        <end position="243"/>
    </location>
</feature>
<dbReference type="AlphaFoldDB" id="A0A507DAM4"/>
<proteinExistence type="predicted"/>
<organism evidence="2 3">
    <name type="scientific">Synchytrium endobioticum</name>
    <dbReference type="NCBI Taxonomy" id="286115"/>
    <lineage>
        <taxon>Eukaryota</taxon>
        <taxon>Fungi</taxon>
        <taxon>Fungi incertae sedis</taxon>
        <taxon>Chytridiomycota</taxon>
        <taxon>Chytridiomycota incertae sedis</taxon>
        <taxon>Chytridiomycetes</taxon>
        <taxon>Synchytriales</taxon>
        <taxon>Synchytriaceae</taxon>
        <taxon>Synchytrium</taxon>
    </lineage>
</organism>
<dbReference type="VEuPathDB" id="FungiDB:SeMB42_g03017"/>
<feature type="compositionally biased region" description="Polar residues" evidence="1">
    <location>
        <begin position="196"/>
        <end position="225"/>
    </location>
</feature>
<name>A0A507DAM4_9FUNG</name>
<feature type="region of interest" description="Disordered" evidence="1">
    <location>
        <begin position="457"/>
        <end position="489"/>
    </location>
</feature>
<evidence type="ECO:0000313" key="3">
    <source>
        <dbReference type="Proteomes" id="UP000317494"/>
    </source>
</evidence>
<evidence type="ECO:0000313" key="2">
    <source>
        <dbReference type="EMBL" id="TPX48415.1"/>
    </source>
</evidence>
<feature type="region of interest" description="Disordered" evidence="1">
    <location>
        <begin position="1"/>
        <end position="72"/>
    </location>
</feature>
<feature type="compositionally biased region" description="Polar residues" evidence="1">
    <location>
        <begin position="330"/>
        <end position="344"/>
    </location>
</feature>
<feature type="region of interest" description="Disordered" evidence="1">
    <location>
        <begin position="372"/>
        <end position="391"/>
    </location>
</feature>
<feature type="compositionally biased region" description="Basic and acidic residues" evidence="1">
    <location>
        <begin position="468"/>
        <end position="481"/>
    </location>
</feature>
<evidence type="ECO:0000256" key="1">
    <source>
        <dbReference type="SAM" id="MobiDB-lite"/>
    </source>
</evidence>
<gene>
    <name evidence="2" type="ORF">SeMB42_g03017</name>
</gene>
<feature type="compositionally biased region" description="Polar residues" evidence="1">
    <location>
        <begin position="232"/>
        <end position="241"/>
    </location>
</feature>
<feature type="compositionally biased region" description="Polar residues" evidence="1">
    <location>
        <begin position="1"/>
        <end position="12"/>
    </location>
</feature>